<evidence type="ECO:0000313" key="1">
    <source>
        <dbReference type="EMBL" id="CAB4152900.1"/>
    </source>
</evidence>
<name>A0A6J5N6X3_9CAUD</name>
<accession>A0A6J5N6X3</accession>
<sequence>MNLIERLKARTPKKNKLGVKVAAVLGAVALGVAESGAVDNRPVIKIALEVLSVKLGAIAVYNAQKIEEDANN</sequence>
<organism evidence="1">
    <name type="scientific">uncultured Caudovirales phage</name>
    <dbReference type="NCBI Taxonomy" id="2100421"/>
    <lineage>
        <taxon>Viruses</taxon>
        <taxon>Duplodnaviria</taxon>
        <taxon>Heunggongvirae</taxon>
        <taxon>Uroviricota</taxon>
        <taxon>Caudoviricetes</taxon>
        <taxon>Peduoviridae</taxon>
        <taxon>Maltschvirus</taxon>
        <taxon>Maltschvirus maltsch</taxon>
    </lineage>
</organism>
<proteinExistence type="predicted"/>
<dbReference type="EMBL" id="LR796587">
    <property type="protein sequence ID" value="CAB4152900.1"/>
    <property type="molecule type" value="Genomic_DNA"/>
</dbReference>
<protein>
    <submittedName>
        <fullName evidence="1">Uncharacterized protein</fullName>
    </submittedName>
</protein>
<gene>
    <name evidence="1" type="ORF">UFOVP618_33</name>
</gene>
<reference evidence="1" key="1">
    <citation type="submission" date="2020-04" db="EMBL/GenBank/DDBJ databases">
        <authorList>
            <person name="Chiriac C."/>
            <person name="Salcher M."/>
            <person name="Ghai R."/>
            <person name="Kavagutti S V."/>
        </authorList>
    </citation>
    <scope>NUCLEOTIDE SEQUENCE</scope>
</reference>